<feature type="region of interest" description="Disordered" evidence="1">
    <location>
        <begin position="107"/>
        <end position="148"/>
    </location>
</feature>
<comment type="caution">
    <text evidence="2">The sequence shown here is derived from an EMBL/GenBank/DDBJ whole genome shotgun (WGS) entry which is preliminary data.</text>
</comment>
<reference evidence="2" key="1">
    <citation type="submission" date="2019-12" db="EMBL/GenBank/DDBJ databases">
        <title>Genome sequencing and annotation of Brassica cretica.</title>
        <authorList>
            <person name="Studholme D.J."/>
            <person name="Sarris P."/>
        </authorList>
    </citation>
    <scope>NUCLEOTIDE SEQUENCE</scope>
    <source>
        <strain evidence="2">PFS-109/04</strain>
        <tissue evidence="2">Leaf</tissue>
    </source>
</reference>
<sequence>MLRVDPRTRYLMQKTTSSRCESNLLTKSLFQLPMRTRNDRRSILLTRYLIQQDLGSVNRLHSRASQLSYDSRLGPRSGSARVLASPSIDTKAVLSINVPSSLRQLPLARQTDHSLVEPPSSSKKKKQKTSGLTTMASHQSPHCAQYSAGQENVLANLNT</sequence>
<dbReference type="Proteomes" id="UP000712600">
    <property type="component" value="Unassembled WGS sequence"/>
</dbReference>
<feature type="compositionally biased region" description="Polar residues" evidence="1">
    <location>
        <begin position="131"/>
        <end position="148"/>
    </location>
</feature>
<organism evidence="2 3">
    <name type="scientific">Brassica cretica</name>
    <name type="common">Mustard</name>
    <dbReference type="NCBI Taxonomy" id="69181"/>
    <lineage>
        <taxon>Eukaryota</taxon>
        <taxon>Viridiplantae</taxon>
        <taxon>Streptophyta</taxon>
        <taxon>Embryophyta</taxon>
        <taxon>Tracheophyta</taxon>
        <taxon>Spermatophyta</taxon>
        <taxon>Magnoliopsida</taxon>
        <taxon>eudicotyledons</taxon>
        <taxon>Gunneridae</taxon>
        <taxon>Pentapetalae</taxon>
        <taxon>rosids</taxon>
        <taxon>malvids</taxon>
        <taxon>Brassicales</taxon>
        <taxon>Brassicaceae</taxon>
        <taxon>Brassiceae</taxon>
        <taxon>Brassica</taxon>
    </lineage>
</organism>
<name>A0A8S9Q2C4_BRACR</name>
<dbReference type="AlphaFoldDB" id="A0A8S9Q2C4"/>
<evidence type="ECO:0000313" key="2">
    <source>
        <dbReference type="EMBL" id="KAF3535816.1"/>
    </source>
</evidence>
<gene>
    <name evidence="2" type="ORF">F2Q69_00023372</name>
</gene>
<accession>A0A8S9Q2C4</accession>
<proteinExistence type="predicted"/>
<protein>
    <submittedName>
        <fullName evidence="2">Uncharacterized protein</fullName>
    </submittedName>
</protein>
<evidence type="ECO:0000313" key="3">
    <source>
        <dbReference type="Proteomes" id="UP000712600"/>
    </source>
</evidence>
<evidence type="ECO:0000256" key="1">
    <source>
        <dbReference type="SAM" id="MobiDB-lite"/>
    </source>
</evidence>
<dbReference type="EMBL" id="QGKX02001290">
    <property type="protein sequence ID" value="KAF3535816.1"/>
    <property type="molecule type" value="Genomic_DNA"/>
</dbReference>